<name>A0AAD9T7V7_9HELO</name>
<dbReference type="Gene3D" id="3.10.290.10">
    <property type="entry name" value="RNA-binding S4 domain"/>
    <property type="match status" value="1"/>
</dbReference>
<feature type="compositionally biased region" description="Basic and acidic residues" evidence="11">
    <location>
        <begin position="369"/>
        <end position="402"/>
    </location>
</feature>
<evidence type="ECO:0000313" key="14">
    <source>
        <dbReference type="Proteomes" id="UP001285354"/>
    </source>
</evidence>
<dbReference type="GO" id="GO:0019843">
    <property type="term" value="F:rRNA binding"/>
    <property type="evidence" value="ECO:0007669"/>
    <property type="project" value="UniProtKB-KW"/>
</dbReference>
<comment type="caution">
    <text evidence="13">The sequence shown here is derived from an EMBL/GenBank/DDBJ whole genome shotgun (WGS) entry which is preliminary data.</text>
</comment>
<evidence type="ECO:0000259" key="12">
    <source>
        <dbReference type="SMART" id="SM00363"/>
    </source>
</evidence>
<evidence type="ECO:0000256" key="8">
    <source>
        <dbReference type="ARBA" id="ARBA00037226"/>
    </source>
</evidence>
<protein>
    <recommendedName>
        <fullName evidence="9">Small ribosomal subunit protein uS4m</fullName>
    </recommendedName>
</protein>
<proteinExistence type="inferred from homology"/>
<dbReference type="SMART" id="SM00363">
    <property type="entry name" value="S4"/>
    <property type="match status" value="1"/>
</dbReference>
<dbReference type="CDD" id="cd00165">
    <property type="entry name" value="S4"/>
    <property type="match status" value="1"/>
</dbReference>
<evidence type="ECO:0000256" key="1">
    <source>
        <dbReference type="ARBA" id="ARBA00004173"/>
    </source>
</evidence>
<keyword evidence="14" id="KW-1185">Reference proteome</keyword>
<gene>
    <name evidence="13" type="ORF">QTJ16_001314</name>
</gene>
<feature type="compositionally biased region" description="Basic and acidic residues" evidence="11">
    <location>
        <begin position="246"/>
        <end position="264"/>
    </location>
</feature>
<dbReference type="PROSITE" id="PS50889">
    <property type="entry name" value="S4"/>
    <property type="match status" value="1"/>
</dbReference>
<dbReference type="PANTHER" id="PTHR11831">
    <property type="entry name" value="30S 40S RIBOSOMAL PROTEIN"/>
    <property type="match status" value="1"/>
</dbReference>
<sequence>MRRVLEVSHLGHHKGLLLAPITAAANTITMARKRFHGLKRVKIRASWNKYNLYNLTRLRPPNTSYLTFYQQKWAAKSMTRAYHGEQIREKQWQRMFTPHLNSVVPMNERYLAEKDGSELAAGRGSGLEKPIDASLEKRRAPNVIPYMNMTYAPIERRLDMAIFRALFASSARQARQFVTHGKVRVNGKKMPYPGYLLNPGDMFQVEPESVLYATGAPKDLDQQRKGRQLRRSSTRVNITMEKFRAQNRERREANRASKAAKDAETEAAGEIMTLSRRSQNRKNLDDNMELRRQRLADATELLKQADKRNNDRQRPLSAKQKQVMRALVKKVRIFRSNVFKLSVDKMEKQRTEILEVWKEARTHPQQAARSERSAQRRAERKAEELRLNPKSPKSDVSDEPKRTYREKVIEHLREEAKARMEKIKQEYHDPTKPYATPWRPRPYMSAFAFVPRYLEVSHNICSAVYLRHPVARAGSTEVPTPFPAEMQQLAFTWYLRRR</sequence>
<dbReference type="InterPro" id="IPR002942">
    <property type="entry name" value="S4_RNA-bd"/>
</dbReference>
<feature type="region of interest" description="Disordered" evidence="11">
    <location>
        <begin position="361"/>
        <end position="402"/>
    </location>
</feature>
<evidence type="ECO:0000256" key="9">
    <source>
        <dbReference type="ARBA" id="ARBA00071419"/>
    </source>
</evidence>
<dbReference type="PANTHER" id="PTHR11831:SF4">
    <property type="entry name" value="SMALL RIBOSOMAL SUBUNIT PROTEIN US4M"/>
    <property type="match status" value="1"/>
</dbReference>
<evidence type="ECO:0000256" key="7">
    <source>
        <dbReference type="ARBA" id="ARBA00023274"/>
    </source>
</evidence>
<evidence type="ECO:0000256" key="5">
    <source>
        <dbReference type="ARBA" id="ARBA00022980"/>
    </source>
</evidence>
<keyword evidence="7" id="KW-0687">Ribonucleoprotein</keyword>
<evidence type="ECO:0000256" key="6">
    <source>
        <dbReference type="ARBA" id="ARBA00023128"/>
    </source>
</evidence>
<dbReference type="InterPro" id="IPR022801">
    <property type="entry name" value="Ribosomal_uS4"/>
</dbReference>
<evidence type="ECO:0000256" key="3">
    <source>
        <dbReference type="ARBA" id="ARBA00022730"/>
    </source>
</evidence>
<dbReference type="GO" id="GO:0003735">
    <property type="term" value="F:structural constituent of ribosome"/>
    <property type="evidence" value="ECO:0007669"/>
    <property type="project" value="TreeGrafter"/>
</dbReference>
<dbReference type="PROSITE" id="PS00632">
    <property type="entry name" value="RIBOSOMAL_S4"/>
    <property type="match status" value="1"/>
</dbReference>
<dbReference type="FunFam" id="3.10.290.10:FF:000025">
    <property type="entry name" value="30S ribosomal subunit S4"/>
    <property type="match status" value="1"/>
</dbReference>
<dbReference type="GO" id="GO:0042274">
    <property type="term" value="P:ribosomal small subunit biogenesis"/>
    <property type="evidence" value="ECO:0007669"/>
    <property type="project" value="TreeGrafter"/>
</dbReference>
<feature type="domain" description="RNA-binding S4" evidence="12">
    <location>
        <begin position="156"/>
        <end position="216"/>
    </location>
</feature>
<accession>A0AAD9T7V7</accession>
<evidence type="ECO:0000313" key="13">
    <source>
        <dbReference type="EMBL" id="KAK2630494.1"/>
    </source>
</evidence>
<dbReference type="Pfam" id="PF01479">
    <property type="entry name" value="S4"/>
    <property type="match status" value="1"/>
</dbReference>
<keyword evidence="5" id="KW-0689">Ribosomal protein</keyword>
<comment type="function">
    <text evidence="8">Component of the mitochondrial ribosome (mitoribosome), a dedicated translation machinery responsible for the synthesis of mitochondrial genome-encoded proteins, including at least some of the essential transmembrane subunits of the mitochondrial respiratory chain. The mitoribosomes are attached to the mitochondrial inner membrane and translation products are cotranslationally integrated into the membrane.</text>
</comment>
<keyword evidence="3 10" id="KW-0699">rRNA-binding</keyword>
<feature type="region of interest" description="Disordered" evidence="11">
    <location>
        <begin position="246"/>
        <end position="269"/>
    </location>
</feature>
<evidence type="ECO:0000256" key="4">
    <source>
        <dbReference type="ARBA" id="ARBA00022884"/>
    </source>
</evidence>
<evidence type="ECO:0000256" key="11">
    <source>
        <dbReference type="SAM" id="MobiDB-lite"/>
    </source>
</evidence>
<dbReference type="SUPFAM" id="SSF55174">
    <property type="entry name" value="Alpha-L RNA-binding motif"/>
    <property type="match status" value="1"/>
</dbReference>
<reference evidence="13" key="1">
    <citation type="submission" date="2023-06" db="EMBL/GenBank/DDBJ databases">
        <title>Draft genome of Marssonina rosae.</title>
        <authorList>
            <person name="Cheng Q."/>
        </authorList>
    </citation>
    <scope>NUCLEOTIDE SEQUENCE</scope>
    <source>
        <strain evidence="13">R4</strain>
    </source>
</reference>
<evidence type="ECO:0000256" key="2">
    <source>
        <dbReference type="ARBA" id="ARBA00007465"/>
    </source>
</evidence>
<keyword evidence="4 10" id="KW-0694">RNA-binding</keyword>
<comment type="similarity">
    <text evidence="2">Belongs to the universal ribosomal protein uS4 family.</text>
</comment>
<dbReference type="EMBL" id="JAUBYV010000001">
    <property type="protein sequence ID" value="KAK2630494.1"/>
    <property type="molecule type" value="Genomic_DNA"/>
</dbReference>
<dbReference type="GO" id="GO:0005763">
    <property type="term" value="C:mitochondrial small ribosomal subunit"/>
    <property type="evidence" value="ECO:0007669"/>
    <property type="project" value="TreeGrafter"/>
</dbReference>
<keyword evidence="6" id="KW-0496">Mitochondrion</keyword>
<dbReference type="Proteomes" id="UP001285354">
    <property type="component" value="Unassembled WGS sequence"/>
</dbReference>
<dbReference type="AlphaFoldDB" id="A0AAD9T7V7"/>
<dbReference type="InterPro" id="IPR036986">
    <property type="entry name" value="S4_RNA-bd_sf"/>
</dbReference>
<dbReference type="InterPro" id="IPR018079">
    <property type="entry name" value="Ribosomal_uS4_CS"/>
</dbReference>
<evidence type="ECO:0000256" key="10">
    <source>
        <dbReference type="PROSITE-ProRule" id="PRU00182"/>
    </source>
</evidence>
<organism evidence="13 14">
    <name type="scientific">Diplocarpon rosae</name>
    <dbReference type="NCBI Taxonomy" id="946125"/>
    <lineage>
        <taxon>Eukaryota</taxon>
        <taxon>Fungi</taxon>
        <taxon>Dikarya</taxon>
        <taxon>Ascomycota</taxon>
        <taxon>Pezizomycotina</taxon>
        <taxon>Leotiomycetes</taxon>
        <taxon>Helotiales</taxon>
        <taxon>Drepanopezizaceae</taxon>
        <taxon>Diplocarpon</taxon>
    </lineage>
</organism>
<comment type="subcellular location">
    <subcellularLocation>
        <location evidence="1">Mitochondrion</location>
    </subcellularLocation>
</comment>